<keyword evidence="1" id="KW-0812">Transmembrane</keyword>
<accession>X1EVE2</accession>
<gene>
    <name evidence="2" type="ORF">S01H4_63208</name>
</gene>
<organism evidence="2">
    <name type="scientific">marine sediment metagenome</name>
    <dbReference type="NCBI Taxonomy" id="412755"/>
    <lineage>
        <taxon>unclassified sequences</taxon>
        <taxon>metagenomes</taxon>
        <taxon>ecological metagenomes</taxon>
    </lineage>
</organism>
<keyword evidence="1" id="KW-1133">Transmembrane helix</keyword>
<dbReference type="EMBL" id="BART01037945">
    <property type="protein sequence ID" value="GAH12588.1"/>
    <property type="molecule type" value="Genomic_DNA"/>
</dbReference>
<comment type="caution">
    <text evidence="2">The sequence shown here is derived from an EMBL/GenBank/DDBJ whole genome shotgun (WGS) entry which is preliminary data.</text>
</comment>
<sequence>MNEFEAFFYYGGRVIVFLIGLALSSTFFFNIPDVETWRTILLIVFVLGIFFIILTSKMKQSRIKIKEEGE</sequence>
<protein>
    <submittedName>
        <fullName evidence="2">Uncharacterized protein</fullName>
    </submittedName>
</protein>
<evidence type="ECO:0000256" key="1">
    <source>
        <dbReference type="SAM" id="Phobius"/>
    </source>
</evidence>
<dbReference type="AlphaFoldDB" id="X1EVE2"/>
<name>X1EVE2_9ZZZZ</name>
<evidence type="ECO:0000313" key="2">
    <source>
        <dbReference type="EMBL" id="GAH12588.1"/>
    </source>
</evidence>
<feature type="transmembrane region" description="Helical" evidence="1">
    <location>
        <begin position="7"/>
        <end position="31"/>
    </location>
</feature>
<reference evidence="2" key="1">
    <citation type="journal article" date="2014" name="Front. Microbiol.">
        <title>High frequency of phylogenetically diverse reductive dehalogenase-homologous genes in deep subseafloor sedimentary metagenomes.</title>
        <authorList>
            <person name="Kawai M."/>
            <person name="Futagami T."/>
            <person name="Toyoda A."/>
            <person name="Takaki Y."/>
            <person name="Nishi S."/>
            <person name="Hori S."/>
            <person name="Arai W."/>
            <person name="Tsubouchi T."/>
            <person name="Morono Y."/>
            <person name="Uchiyama I."/>
            <person name="Ito T."/>
            <person name="Fujiyama A."/>
            <person name="Inagaki F."/>
            <person name="Takami H."/>
        </authorList>
    </citation>
    <scope>NUCLEOTIDE SEQUENCE</scope>
    <source>
        <strain evidence="2">Expedition CK06-06</strain>
    </source>
</reference>
<keyword evidence="1" id="KW-0472">Membrane</keyword>
<proteinExistence type="predicted"/>
<feature type="transmembrane region" description="Helical" evidence="1">
    <location>
        <begin position="37"/>
        <end position="56"/>
    </location>
</feature>